<name>A0A0G0NWA1_9BACT</name>
<accession>A0A0G0NWA1</accession>
<protein>
    <submittedName>
        <fullName evidence="1">Uncharacterized protein</fullName>
    </submittedName>
</protein>
<organism evidence="1 2">
    <name type="scientific">Berkelbacteria bacterium GW2011_GWA2_38_9</name>
    <dbReference type="NCBI Taxonomy" id="1618334"/>
    <lineage>
        <taxon>Bacteria</taxon>
        <taxon>Candidatus Berkelbacteria</taxon>
    </lineage>
</organism>
<gene>
    <name evidence="1" type="ORF">UT11_C0012G0007</name>
</gene>
<evidence type="ECO:0000313" key="1">
    <source>
        <dbReference type="EMBL" id="KKQ90129.1"/>
    </source>
</evidence>
<proteinExistence type="predicted"/>
<dbReference type="EMBL" id="LBVO01000012">
    <property type="protein sequence ID" value="KKQ90129.1"/>
    <property type="molecule type" value="Genomic_DNA"/>
</dbReference>
<dbReference type="Proteomes" id="UP000033934">
    <property type="component" value="Unassembled WGS sequence"/>
</dbReference>
<dbReference type="AlphaFoldDB" id="A0A0G0NWA1"/>
<sequence length="90" mass="10617">MANLIYNLNQKLHKGGHRLMKKVPYAFERQHRFVLEKREASVVLYDLYFRLEAKVECLAGDVESEYYQIVEQISRGDIPEVDWRPSVCEG</sequence>
<evidence type="ECO:0000313" key="2">
    <source>
        <dbReference type="Proteomes" id="UP000033934"/>
    </source>
</evidence>
<comment type="caution">
    <text evidence="1">The sequence shown here is derived from an EMBL/GenBank/DDBJ whole genome shotgun (WGS) entry which is preliminary data.</text>
</comment>
<reference evidence="1 2" key="1">
    <citation type="journal article" date="2015" name="Nature">
        <title>rRNA introns, odd ribosomes, and small enigmatic genomes across a large radiation of phyla.</title>
        <authorList>
            <person name="Brown C.T."/>
            <person name="Hug L.A."/>
            <person name="Thomas B.C."/>
            <person name="Sharon I."/>
            <person name="Castelle C.J."/>
            <person name="Singh A."/>
            <person name="Wilkins M.J."/>
            <person name="Williams K.H."/>
            <person name="Banfield J.F."/>
        </authorList>
    </citation>
    <scope>NUCLEOTIDE SEQUENCE [LARGE SCALE GENOMIC DNA]</scope>
</reference>